<feature type="compositionally biased region" description="Basic and acidic residues" evidence="1">
    <location>
        <begin position="141"/>
        <end position="154"/>
    </location>
</feature>
<dbReference type="eggNOG" id="ENOG502RXHE">
    <property type="taxonomic scope" value="Eukaryota"/>
</dbReference>
<feature type="region of interest" description="Disordered" evidence="1">
    <location>
        <begin position="235"/>
        <end position="255"/>
    </location>
</feature>
<feature type="region of interest" description="Disordered" evidence="1">
    <location>
        <begin position="1"/>
        <end position="106"/>
    </location>
</feature>
<feature type="region of interest" description="Disordered" evidence="1">
    <location>
        <begin position="374"/>
        <end position="414"/>
    </location>
</feature>
<reference evidence="3" key="1">
    <citation type="journal article" date="2013" name="Genome Announc.">
        <title>Draft genome sequence of the ascomycete Phaeoacremonium aleophilum strain UCR-PA7, a causal agent of the esca disease complex in grapevines.</title>
        <authorList>
            <person name="Blanco-Ulate B."/>
            <person name="Rolshausen P."/>
            <person name="Cantu D."/>
        </authorList>
    </citation>
    <scope>NUCLEOTIDE SEQUENCE [LARGE SCALE GENOMIC DNA]</scope>
    <source>
        <strain evidence="3">UCR-PA7</strain>
    </source>
</reference>
<sequence length="414" mass="46509">MAAQDRHPLPAPPGQQQTFSPPQYYNSAQQQQQQQQFQQPQYQQQPQQYQQGPPPVQKPRPRSRGFSFKSEKSHKSSGSKDKVHLVETHTEKEAKRLHSKADPTLAMNEAEPAVVAATGKSQLASLRGVQHRDAFGNPIADPDRSNPTRSRWERPLDTIRSFEAAIDGGYNRKSFIRSDTESVANWNKRSSYYGNNGGRFPQDSYYGGRPTSTIRANDSQLDFRQGAMTRDGLYEQGGQNGAYPNPQFGRQRYPRTASEPHFNNFRQGEQNIYPVPNNHRSYETVASGSGGSGLSGEQAGYQTDPTSSDNSSIERRQSPPKRQEPVNDYGIGFNQTPEYQPSAFTVGMNGQPQGHMQQNGYQNAAVAAPPVPRKDASMLRKPTTNTSMNSYQQQRPDMGEKRKSWFTRRFSKQS</sequence>
<dbReference type="GeneID" id="19327172"/>
<name>R8BFA0_PHAM7</name>
<feature type="compositionally biased region" description="Polar residues" evidence="1">
    <location>
        <begin position="333"/>
        <end position="357"/>
    </location>
</feature>
<keyword evidence="3" id="KW-1185">Reference proteome</keyword>
<organism evidence="2 3">
    <name type="scientific">Phaeoacremonium minimum (strain UCR-PA7)</name>
    <name type="common">Esca disease fungus</name>
    <name type="synonym">Togninia minima</name>
    <dbReference type="NCBI Taxonomy" id="1286976"/>
    <lineage>
        <taxon>Eukaryota</taxon>
        <taxon>Fungi</taxon>
        <taxon>Dikarya</taxon>
        <taxon>Ascomycota</taxon>
        <taxon>Pezizomycotina</taxon>
        <taxon>Sordariomycetes</taxon>
        <taxon>Sordariomycetidae</taxon>
        <taxon>Togniniales</taxon>
        <taxon>Togniniaceae</taxon>
        <taxon>Phaeoacremonium</taxon>
    </lineage>
</organism>
<dbReference type="OrthoDB" id="5330253at2759"/>
<evidence type="ECO:0000313" key="3">
    <source>
        <dbReference type="Proteomes" id="UP000014074"/>
    </source>
</evidence>
<feature type="compositionally biased region" description="Basic and acidic residues" evidence="1">
    <location>
        <begin position="312"/>
        <end position="325"/>
    </location>
</feature>
<dbReference type="RefSeq" id="XP_007917237.1">
    <property type="nucleotide sequence ID" value="XM_007919046.1"/>
</dbReference>
<dbReference type="PANTHER" id="PTHR28186">
    <property type="entry name" value="MEIOTICALLY UP-REGULATED GENE 9 PROTEIN"/>
    <property type="match status" value="1"/>
</dbReference>
<feature type="compositionally biased region" description="Basic residues" evidence="1">
    <location>
        <begin position="404"/>
        <end position="414"/>
    </location>
</feature>
<dbReference type="Pfam" id="PF10295">
    <property type="entry name" value="DUF2406"/>
    <property type="match status" value="1"/>
</dbReference>
<feature type="compositionally biased region" description="Basic and acidic residues" evidence="1">
    <location>
        <begin position="69"/>
        <end position="101"/>
    </location>
</feature>
<feature type="compositionally biased region" description="Polar residues" evidence="1">
    <location>
        <begin position="382"/>
        <end position="395"/>
    </location>
</feature>
<gene>
    <name evidence="2" type="ORF">UCRPA7_6509</name>
</gene>
<dbReference type="InterPro" id="IPR018809">
    <property type="entry name" value="DUF2406"/>
</dbReference>
<dbReference type="EMBL" id="KB933247">
    <property type="protein sequence ID" value="EON97981.1"/>
    <property type="molecule type" value="Genomic_DNA"/>
</dbReference>
<feature type="region of interest" description="Disordered" evidence="1">
    <location>
        <begin position="133"/>
        <end position="154"/>
    </location>
</feature>
<proteinExistence type="predicted"/>
<protein>
    <submittedName>
        <fullName evidence="2">Uncharacterized protein</fullName>
    </submittedName>
</protein>
<dbReference type="KEGG" id="tmn:UCRPA7_6509"/>
<evidence type="ECO:0000313" key="2">
    <source>
        <dbReference type="EMBL" id="EON97981.1"/>
    </source>
</evidence>
<feature type="compositionally biased region" description="Low complexity" evidence="1">
    <location>
        <begin position="21"/>
        <end position="51"/>
    </location>
</feature>
<feature type="region of interest" description="Disordered" evidence="1">
    <location>
        <begin position="276"/>
        <end position="357"/>
    </location>
</feature>
<dbReference type="Proteomes" id="UP000014074">
    <property type="component" value="Unassembled WGS sequence"/>
</dbReference>
<evidence type="ECO:0000256" key="1">
    <source>
        <dbReference type="SAM" id="MobiDB-lite"/>
    </source>
</evidence>
<dbReference type="PANTHER" id="PTHR28186:SF1">
    <property type="entry name" value="MEIOTICALLY UP-REGULATED GENE 9 PROTEIN"/>
    <property type="match status" value="1"/>
</dbReference>
<feature type="compositionally biased region" description="Polar residues" evidence="1">
    <location>
        <begin position="300"/>
        <end position="311"/>
    </location>
</feature>
<dbReference type="AlphaFoldDB" id="R8BFA0"/>
<dbReference type="HOGENOM" id="CLU_037541_0_0_1"/>
<accession>R8BFA0</accession>